<evidence type="ECO:0000313" key="2">
    <source>
        <dbReference type="EMBL" id="KZT51954.1"/>
    </source>
</evidence>
<gene>
    <name evidence="2" type="ORF">CALCODRAFT_487495</name>
</gene>
<dbReference type="Proteomes" id="UP000076842">
    <property type="component" value="Unassembled WGS sequence"/>
</dbReference>
<name>A0A165D2U7_9BASI</name>
<dbReference type="Gene3D" id="2.30.30.390">
    <property type="entry name" value="Hemimethylated DNA-binding domain"/>
    <property type="match status" value="1"/>
</dbReference>
<keyword evidence="3" id="KW-1185">Reference proteome</keyword>
<protein>
    <recommendedName>
        <fullName evidence="1">Hemimethylated DNA-binding domain-containing protein</fullName>
    </recommendedName>
</protein>
<dbReference type="STRING" id="1353952.A0A165D2U7"/>
<dbReference type="OrthoDB" id="28868at2759"/>
<dbReference type="InterPro" id="IPR036623">
    <property type="entry name" value="Hemimethylated_DNA-bd_sf"/>
</dbReference>
<dbReference type="Pfam" id="PF13369">
    <property type="entry name" value="Transglut_core2"/>
    <property type="match status" value="1"/>
</dbReference>
<dbReference type="InterPro" id="IPR011722">
    <property type="entry name" value="Hemimethylated_DNA-bd_dom"/>
</dbReference>
<dbReference type="SUPFAM" id="SSF141255">
    <property type="entry name" value="YccV-like"/>
    <property type="match status" value="1"/>
</dbReference>
<accession>A0A165D2U7</accession>
<dbReference type="InterPro" id="IPR036047">
    <property type="entry name" value="F-box-like_dom_sf"/>
</dbReference>
<evidence type="ECO:0000313" key="3">
    <source>
        <dbReference type="Proteomes" id="UP000076842"/>
    </source>
</evidence>
<dbReference type="AlphaFoldDB" id="A0A165D2U7"/>
<dbReference type="GO" id="GO:0003677">
    <property type="term" value="F:DNA binding"/>
    <property type="evidence" value="ECO:0007669"/>
    <property type="project" value="InterPro"/>
</dbReference>
<evidence type="ECO:0000259" key="1">
    <source>
        <dbReference type="SMART" id="SM00992"/>
    </source>
</evidence>
<dbReference type="EMBL" id="KV424083">
    <property type="protein sequence ID" value="KZT51954.1"/>
    <property type="molecule type" value="Genomic_DNA"/>
</dbReference>
<dbReference type="PANTHER" id="PTHR31350">
    <property type="entry name" value="SI:DKEY-261L7.2"/>
    <property type="match status" value="1"/>
</dbReference>
<proteinExistence type="predicted"/>
<reference evidence="2 3" key="1">
    <citation type="journal article" date="2016" name="Mol. Biol. Evol.">
        <title>Comparative Genomics of Early-Diverging Mushroom-Forming Fungi Provides Insights into the Origins of Lignocellulose Decay Capabilities.</title>
        <authorList>
            <person name="Nagy L.G."/>
            <person name="Riley R."/>
            <person name="Tritt A."/>
            <person name="Adam C."/>
            <person name="Daum C."/>
            <person name="Floudas D."/>
            <person name="Sun H."/>
            <person name="Yadav J.S."/>
            <person name="Pangilinan J."/>
            <person name="Larsson K.H."/>
            <person name="Matsuura K."/>
            <person name="Barry K."/>
            <person name="Labutti K."/>
            <person name="Kuo R."/>
            <person name="Ohm R.A."/>
            <person name="Bhattacharya S.S."/>
            <person name="Shirouzu T."/>
            <person name="Yoshinaga Y."/>
            <person name="Martin F.M."/>
            <person name="Grigoriev I.V."/>
            <person name="Hibbett D.S."/>
        </authorList>
    </citation>
    <scope>NUCLEOTIDE SEQUENCE [LARGE SCALE GENOMIC DNA]</scope>
    <source>
        <strain evidence="2 3">HHB12733</strain>
    </source>
</reference>
<dbReference type="NCBIfam" id="TIGR02097">
    <property type="entry name" value="yccV"/>
    <property type="match status" value="1"/>
</dbReference>
<dbReference type="InterPro" id="IPR032698">
    <property type="entry name" value="SirB1_N"/>
</dbReference>
<sequence length="643" mass="72806">MATPPLPIELYEHILQFLIPRANDDAGVFALAQCAATSSFVRSIATTNLLWKPHFEVRYFTSNTIKDAERFAACKGSYYKLYRLRRLLDQRALDTLDAIIYRKEGRCTLGRILAYDLGVDVYDVLRSQMQVHWPKEIAKSGEPTLNQPTPDWIARPYWAKEAVGVITRLEALRLWRKAVVEPQYVSFAEGFAAFSGFRGISPQKARLVIKDINELCQRCEKHLRAQGVNLQRGTDDYDVLNISTEICSWMRSQGFDKATGVTYHRINNHFLDCVLTTHKHTLPLSLVVLFVSLARHVGLEAHPVGFPQHVHAVVRVKQSAIGSPMFSHSPSEWDEFVHLDVFNSEDRFVLPMPQLITVLEHMGVTNPVQQSQLLRPGTVREMCVRAASNIQHSFHSELEALANPNGPSFQYIRDCVHAAMNAFVMLASPGSRGATTMLMHMLNYIEEAHRLDWCLLPTEILPNVIGQHTADVGAVQVREQLQRLYAAEESDPPKVKRDAESLPLATDGTNVEFHVGTIMRHAKFAYVGVIADWNTRCEQPEQWMREMGVDTLSRGRHQPFYTVFAMDGTVRYVAEENVDTHTLPTDSWRTIRDLLENAKNIEMHFQRAEVGANGVGRFIMGADLRREFPGDVILAQQAMGFDS</sequence>
<dbReference type="SUPFAM" id="SSF81383">
    <property type="entry name" value="F-box domain"/>
    <property type="match status" value="1"/>
</dbReference>
<dbReference type="InParanoid" id="A0A165D2U7"/>
<dbReference type="PANTHER" id="PTHR31350:SF27">
    <property type="entry name" value="HEMIMETHYLATED DNA-BINDING DOMAIN-CONTAINING PROTEIN"/>
    <property type="match status" value="1"/>
</dbReference>
<dbReference type="Pfam" id="PF08755">
    <property type="entry name" value="YccV-like"/>
    <property type="match status" value="1"/>
</dbReference>
<feature type="domain" description="Hemimethylated DNA-binding" evidence="1">
    <location>
        <begin position="510"/>
        <end position="621"/>
    </location>
</feature>
<organism evidence="2 3">
    <name type="scientific">Calocera cornea HHB12733</name>
    <dbReference type="NCBI Taxonomy" id="1353952"/>
    <lineage>
        <taxon>Eukaryota</taxon>
        <taxon>Fungi</taxon>
        <taxon>Dikarya</taxon>
        <taxon>Basidiomycota</taxon>
        <taxon>Agaricomycotina</taxon>
        <taxon>Dacrymycetes</taxon>
        <taxon>Dacrymycetales</taxon>
        <taxon>Dacrymycetaceae</taxon>
        <taxon>Calocera</taxon>
    </lineage>
</organism>
<dbReference type="SMART" id="SM00992">
    <property type="entry name" value="YccV-like"/>
    <property type="match status" value="1"/>
</dbReference>